<dbReference type="AlphaFoldDB" id="A0A0K8STX7"/>
<feature type="non-terminal residue" evidence="2">
    <location>
        <position position="1"/>
    </location>
</feature>
<accession>A0A0K8STX7</accession>
<feature type="compositionally biased region" description="Low complexity" evidence="1">
    <location>
        <begin position="19"/>
        <end position="35"/>
    </location>
</feature>
<protein>
    <submittedName>
        <fullName evidence="2">Uncharacterized protein</fullName>
    </submittedName>
</protein>
<evidence type="ECO:0000256" key="1">
    <source>
        <dbReference type="SAM" id="MobiDB-lite"/>
    </source>
</evidence>
<organism evidence="2">
    <name type="scientific">Lygus hesperus</name>
    <name type="common">Western plant bug</name>
    <dbReference type="NCBI Taxonomy" id="30085"/>
    <lineage>
        <taxon>Eukaryota</taxon>
        <taxon>Metazoa</taxon>
        <taxon>Ecdysozoa</taxon>
        <taxon>Arthropoda</taxon>
        <taxon>Hexapoda</taxon>
        <taxon>Insecta</taxon>
        <taxon>Pterygota</taxon>
        <taxon>Neoptera</taxon>
        <taxon>Paraneoptera</taxon>
        <taxon>Hemiptera</taxon>
        <taxon>Heteroptera</taxon>
        <taxon>Panheteroptera</taxon>
        <taxon>Cimicomorpha</taxon>
        <taxon>Miridae</taxon>
        <taxon>Mirini</taxon>
        <taxon>Lygus</taxon>
    </lineage>
</organism>
<proteinExistence type="predicted"/>
<feature type="non-terminal residue" evidence="2">
    <location>
        <position position="116"/>
    </location>
</feature>
<name>A0A0K8STX7_LYGHE</name>
<evidence type="ECO:0000313" key="2">
    <source>
        <dbReference type="EMBL" id="JAG56330.1"/>
    </source>
</evidence>
<dbReference type="EMBL" id="GBRD01009494">
    <property type="protein sequence ID" value="JAG56330.1"/>
    <property type="molecule type" value="Transcribed_RNA"/>
</dbReference>
<feature type="region of interest" description="Disordered" evidence="1">
    <location>
        <begin position="1"/>
        <end position="35"/>
    </location>
</feature>
<reference evidence="2" key="1">
    <citation type="submission" date="2014-09" db="EMBL/GenBank/DDBJ databases">
        <authorList>
            <person name="Magalhaes I.L.F."/>
            <person name="Oliveira U."/>
            <person name="Santos F.R."/>
            <person name="Vidigal T.H.D.A."/>
            <person name="Brescovit A.D."/>
            <person name="Santos A.J."/>
        </authorList>
    </citation>
    <scope>NUCLEOTIDE SEQUENCE</scope>
</reference>
<sequence length="116" mass="11811">GRPSSGSPTRPATGPPETEPTATRPTVTGPTVTGSPMVVVTLTTPLSTTTITVPHVNFNNNLIHTTNVFKSPKLSVKENSDSGSVLFSASPPAVRKLDVPSEVVNGHGGGGERVAG</sequence>